<protein>
    <submittedName>
        <fullName evidence="1">Unnamed protein product</fullName>
    </submittedName>
</protein>
<dbReference type="EMBL" id="BSXV01000529">
    <property type="protein sequence ID" value="GME89484.1"/>
    <property type="molecule type" value="Genomic_DNA"/>
</dbReference>
<proteinExistence type="predicted"/>
<evidence type="ECO:0000313" key="1">
    <source>
        <dbReference type="EMBL" id="GME89484.1"/>
    </source>
</evidence>
<sequence>MLLLYFLAIFSIFSFRFLNAFKLEDAYSAAKLDLPPVVPGRFIVEYDDSIQHELSKRDDASTGSDVLASDLKSEGIDSSVVHELDSKYFSGVSVKLSNYSESSVEKLSALSYIKNVWPVTIVKAPSPSDDNYSIRNWNPHKVTGVDKLHEEGIYGDGIVVGIIDTGVNYMDDSLGGGFGEGFTVIGGHDYAGNDYSYTDPNSAKEDDDPMDCLGHGTFVSTVIAGVTKDIVGVAPNAKIRMYKVFGCEDATTNDLIMKALVDAASDGVNVINLSLGNPSGYSDSPISMLASSIADDNIAVVYAAGNDGEYGVFYASAGASGKSVISVASIEATEGIRWPVTFKSSNGSEYSTYYYTQNDIQGAFTGDFDADFTTVNACEGSSIASSSGNKVLILKRGICYGNNQYTPLLYKNYPIIFRYNSYNQDVTSFTNISPQSDGSLKMYANIEADVGAWCKAMEDAGHTLSVTLSQDDLAETYQRTDEGAGKVSYYSSFGPTFNNDFFPTVAAPGGHVYGLYGDTWELLSGTSFSSPYIAACVALFKGVYGADIETSVVKNKLVNTAKTLSLYNYNTDSVDDSVNHPFSQQGAGLVNAYNLIHYNTTVLSAPYLELNDTFIINHIAGITVSSRDEDWYPRTLFPPFDQSNATVTLSDDSITIPAGASKKISVNIQTPSEASVEGPIYEGKIQFNGDNAEIIAVPYMGVDVDTHAWNPLIEEPLVLWYNSTDGYYYPMDYVEYYNVTLPDSPTIMFTLRFGTEFYSIDLVTEDYDVNADFSFPESSEHFVGTVRTSVDAYNSTTPFPIEYAVRFSSLSSLTFAAFNDSSAIPAGRYRILTRFLLPFGDRENPDDWFRNITPVFNFAGSELDYYDTPSTLTTSSSTSASSESSSSFASSSSSTDISSSDVSSSVISSLAVSSSVASSVAVSSSIPSATASAAVPELSGLDVITEVTLVDVGTDNTTVPFVDDWLKLTVAFYVEKKTWSASKFQVYIPEEFTDVMDTVSINDNGNLVARVEYDADSHVLTGTFTDYITFHSNVQGSFSLTLRLTDAAKQQISGPSTQEYDFYTIGGNAWSNTLDFTGAPTDKPSLRTSIAEDGSPVYEIFTPESMGEWTDVSLVAVNDGFFWSFDCESTKTSVSTELDQFNDVVSSTDVSASSSDCSLASLSMSYGALPDASEKRASSNRVLVFTVVGIKNYSWELLLPTIRY</sequence>
<reference evidence="1" key="1">
    <citation type="submission" date="2023-04" db="EMBL/GenBank/DDBJ databases">
        <title>Candida boidinii NBRC 1967.</title>
        <authorList>
            <person name="Ichikawa N."/>
            <person name="Sato H."/>
            <person name="Tonouchi N."/>
        </authorList>
    </citation>
    <scope>NUCLEOTIDE SEQUENCE</scope>
    <source>
        <strain evidence="1">NBRC 1967</strain>
    </source>
</reference>
<name>A0ACB5TIL5_CANBO</name>
<dbReference type="Proteomes" id="UP001165101">
    <property type="component" value="Unassembled WGS sequence"/>
</dbReference>
<accession>A0ACB5TIL5</accession>
<organism evidence="1 2">
    <name type="scientific">Candida boidinii</name>
    <name type="common">Yeast</name>
    <dbReference type="NCBI Taxonomy" id="5477"/>
    <lineage>
        <taxon>Eukaryota</taxon>
        <taxon>Fungi</taxon>
        <taxon>Dikarya</taxon>
        <taxon>Ascomycota</taxon>
        <taxon>Saccharomycotina</taxon>
        <taxon>Pichiomycetes</taxon>
        <taxon>Pichiales</taxon>
        <taxon>Pichiaceae</taxon>
        <taxon>Ogataea</taxon>
        <taxon>Ogataea/Candida clade</taxon>
    </lineage>
</organism>
<comment type="caution">
    <text evidence="1">The sequence shown here is derived from an EMBL/GenBank/DDBJ whole genome shotgun (WGS) entry which is preliminary data.</text>
</comment>
<evidence type="ECO:0000313" key="2">
    <source>
        <dbReference type="Proteomes" id="UP001165101"/>
    </source>
</evidence>
<gene>
    <name evidence="1" type="ORF">Cboi01_000141800</name>
</gene>
<keyword evidence="2" id="KW-1185">Reference proteome</keyword>